<evidence type="ECO:0008006" key="3">
    <source>
        <dbReference type="Google" id="ProtNLM"/>
    </source>
</evidence>
<gene>
    <name evidence="1" type="ORF">AB1300_14705</name>
</gene>
<dbReference type="RefSeq" id="WP_368637031.1">
    <property type="nucleotide sequence ID" value="NZ_JBFRHK010000009.1"/>
</dbReference>
<dbReference type="Proteomes" id="UP001558534">
    <property type="component" value="Unassembled WGS sequence"/>
</dbReference>
<name>A0ABV3VZM0_9BACI</name>
<dbReference type="EMBL" id="JBFRHK010000009">
    <property type="protein sequence ID" value="MEX3746372.1"/>
    <property type="molecule type" value="Genomic_DNA"/>
</dbReference>
<comment type="caution">
    <text evidence="1">The sequence shown here is derived from an EMBL/GenBank/DDBJ whole genome shotgun (WGS) entry which is preliminary data.</text>
</comment>
<organism evidence="1 2">
    <name type="scientific">Lysinibacillus xylanilyticus</name>
    <dbReference type="NCBI Taxonomy" id="582475"/>
    <lineage>
        <taxon>Bacteria</taxon>
        <taxon>Bacillati</taxon>
        <taxon>Bacillota</taxon>
        <taxon>Bacilli</taxon>
        <taxon>Bacillales</taxon>
        <taxon>Bacillaceae</taxon>
        <taxon>Lysinibacillus</taxon>
    </lineage>
</organism>
<sequence length="213" mass="24439">MKKALLLLLAVMLVGCSGEGTEKKKEENVKKEEVVKEEKVVPVKFEEVDPESKATIEKFVKKYNVRVELYKEDTELPIELERIPEPITSELKEEKKIFSQTLLETDFKKYKGHYKIVAKYNMDKKLIGYNISVEASPADEVNDEGDEWTEGFLSAMSTTDAIGLSLDKFDVHLSKALEEEKDTHSYIDSNYKVTILMPDIDLGKFEINYDLTK</sequence>
<accession>A0ABV3VZM0</accession>
<reference evidence="1 2" key="1">
    <citation type="submission" date="2024-07" db="EMBL/GenBank/DDBJ databases">
        <title>Characterization of a bacterium isolated from hydrolysated instant sea cucumber by whole-genome sequencing and metabolomics.</title>
        <authorList>
            <person name="Luo X."/>
            <person name="Zhang Z."/>
            <person name="Zheng Z."/>
            <person name="Zhang W."/>
            <person name="Ming T."/>
            <person name="Jiao L."/>
            <person name="Su X."/>
            <person name="Kong F."/>
            <person name="Xu J."/>
        </authorList>
    </citation>
    <scope>NUCLEOTIDE SEQUENCE [LARGE SCALE GENOMIC DNA]</scope>
    <source>
        <strain evidence="1 2">XL-2024</strain>
    </source>
</reference>
<evidence type="ECO:0000313" key="2">
    <source>
        <dbReference type="Proteomes" id="UP001558534"/>
    </source>
</evidence>
<protein>
    <recommendedName>
        <fullName evidence="3">Lipoprotein</fullName>
    </recommendedName>
</protein>
<keyword evidence="2" id="KW-1185">Reference proteome</keyword>
<dbReference type="PROSITE" id="PS51257">
    <property type="entry name" value="PROKAR_LIPOPROTEIN"/>
    <property type="match status" value="1"/>
</dbReference>
<proteinExistence type="predicted"/>
<evidence type="ECO:0000313" key="1">
    <source>
        <dbReference type="EMBL" id="MEX3746372.1"/>
    </source>
</evidence>